<dbReference type="EMBL" id="JAUJYN010000011">
    <property type="protein sequence ID" value="KAK1261265.1"/>
    <property type="molecule type" value="Genomic_DNA"/>
</dbReference>
<keyword evidence="2" id="KW-1185">Reference proteome</keyword>
<evidence type="ECO:0000313" key="2">
    <source>
        <dbReference type="Proteomes" id="UP001179952"/>
    </source>
</evidence>
<sequence length="144" mass="16120">MCLDPGHDSNSEKKFIRGVDTVSLHQALQCLEISNDELNSVKLIEQIDWALSDSDPLKYMSWSDMLRVCVSSNSDPLKNSTMVLPLKAVSEFLDVSNEPLEIQRIDTTLLVNDENWGLPDSDPLKNLNWDDMPNVGPSLLGMCN</sequence>
<gene>
    <name evidence="1" type="ORF">QJS04_geneDACA018015</name>
</gene>
<name>A0AAV9ABF1_ACOGR</name>
<reference evidence="1" key="2">
    <citation type="submission" date="2023-06" db="EMBL/GenBank/DDBJ databases">
        <authorList>
            <person name="Ma L."/>
            <person name="Liu K.-W."/>
            <person name="Li Z."/>
            <person name="Hsiao Y.-Y."/>
            <person name="Qi Y."/>
            <person name="Fu T."/>
            <person name="Tang G."/>
            <person name="Zhang D."/>
            <person name="Sun W.-H."/>
            <person name="Liu D.-K."/>
            <person name="Li Y."/>
            <person name="Chen G.-Z."/>
            <person name="Liu X.-D."/>
            <person name="Liao X.-Y."/>
            <person name="Jiang Y.-T."/>
            <person name="Yu X."/>
            <person name="Hao Y."/>
            <person name="Huang J."/>
            <person name="Zhao X.-W."/>
            <person name="Ke S."/>
            <person name="Chen Y.-Y."/>
            <person name="Wu W.-L."/>
            <person name="Hsu J.-L."/>
            <person name="Lin Y.-F."/>
            <person name="Huang M.-D."/>
            <person name="Li C.-Y."/>
            <person name="Huang L."/>
            <person name="Wang Z.-W."/>
            <person name="Zhao X."/>
            <person name="Zhong W.-Y."/>
            <person name="Peng D.-H."/>
            <person name="Ahmad S."/>
            <person name="Lan S."/>
            <person name="Zhang J.-S."/>
            <person name="Tsai W.-C."/>
            <person name="Van De Peer Y."/>
            <person name="Liu Z.-J."/>
        </authorList>
    </citation>
    <scope>NUCLEOTIDE SEQUENCE</scope>
    <source>
        <strain evidence="1">SCP</strain>
        <tissue evidence="1">Leaves</tissue>
    </source>
</reference>
<organism evidence="1 2">
    <name type="scientific">Acorus gramineus</name>
    <name type="common">Dwarf sweet flag</name>
    <dbReference type="NCBI Taxonomy" id="55184"/>
    <lineage>
        <taxon>Eukaryota</taxon>
        <taxon>Viridiplantae</taxon>
        <taxon>Streptophyta</taxon>
        <taxon>Embryophyta</taxon>
        <taxon>Tracheophyta</taxon>
        <taxon>Spermatophyta</taxon>
        <taxon>Magnoliopsida</taxon>
        <taxon>Liliopsida</taxon>
        <taxon>Acoraceae</taxon>
        <taxon>Acorus</taxon>
    </lineage>
</organism>
<dbReference type="AlphaFoldDB" id="A0AAV9ABF1"/>
<protein>
    <submittedName>
        <fullName evidence="1">Uncharacterized protein</fullName>
    </submittedName>
</protein>
<accession>A0AAV9ABF1</accession>
<proteinExistence type="predicted"/>
<reference evidence="1" key="1">
    <citation type="journal article" date="2023" name="Nat. Commun.">
        <title>Diploid and tetraploid genomes of Acorus and the evolution of monocots.</title>
        <authorList>
            <person name="Ma L."/>
            <person name="Liu K.W."/>
            <person name="Li Z."/>
            <person name="Hsiao Y.Y."/>
            <person name="Qi Y."/>
            <person name="Fu T."/>
            <person name="Tang G.D."/>
            <person name="Zhang D."/>
            <person name="Sun W.H."/>
            <person name="Liu D.K."/>
            <person name="Li Y."/>
            <person name="Chen G.Z."/>
            <person name="Liu X.D."/>
            <person name="Liao X.Y."/>
            <person name="Jiang Y.T."/>
            <person name="Yu X."/>
            <person name="Hao Y."/>
            <person name="Huang J."/>
            <person name="Zhao X.W."/>
            <person name="Ke S."/>
            <person name="Chen Y.Y."/>
            <person name="Wu W.L."/>
            <person name="Hsu J.L."/>
            <person name="Lin Y.F."/>
            <person name="Huang M.D."/>
            <person name="Li C.Y."/>
            <person name="Huang L."/>
            <person name="Wang Z.W."/>
            <person name="Zhao X."/>
            <person name="Zhong W.Y."/>
            <person name="Peng D.H."/>
            <person name="Ahmad S."/>
            <person name="Lan S."/>
            <person name="Zhang J.S."/>
            <person name="Tsai W.C."/>
            <person name="Van de Peer Y."/>
            <person name="Liu Z.J."/>
        </authorList>
    </citation>
    <scope>NUCLEOTIDE SEQUENCE</scope>
    <source>
        <strain evidence="1">SCP</strain>
    </source>
</reference>
<comment type="caution">
    <text evidence="1">The sequence shown here is derived from an EMBL/GenBank/DDBJ whole genome shotgun (WGS) entry which is preliminary data.</text>
</comment>
<dbReference type="Proteomes" id="UP001179952">
    <property type="component" value="Unassembled WGS sequence"/>
</dbReference>
<evidence type="ECO:0000313" key="1">
    <source>
        <dbReference type="EMBL" id="KAK1261265.1"/>
    </source>
</evidence>